<proteinExistence type="predicted"/>
<dbReference type="EMBL" id="NMQU01000104">
    <property type="protein sequence ID" value="OXM45445.1"/>
    <property type="molecule type" value="Genomic_DNA"/>
</dbReference>
<accession>A0A229RFT3</accession>
<comment type="caution">
    <text evidence="1">The sequence shown here is derived from an EMBL/GenBank/DDBJ whole genome shotgun (WGS) entry which is preliminary data.</text>
</comment>
<evidence type="ECO:0000313" key="1">
    <source>
        <dbReference type="EMBL" id="OXM45445.1"/>
    </source>
</evidence>
<protein>
    <recommendedName>
        <fullName evidence="3">Phage head morphogenesis domain-containing protein</fullName>
    </recommendedName>
</protein>
<evidence type="ECO:0000313" key="2">
    <source>
        <dbReference type="Proteomes" id="UP000215563"/>
    </source>
</evidence>
<reference evidence="1 2" key="1">
    <citation type="submission" date="2017-07" db="EMBL/GenBank/DDBJ databases">
        <title>Amycolatopsis alba DSM 44262 Genome sequencing and assembly.</title>
        <authorList>
            <person name="Kaur N."/>
            <person name="Mayilraj S."/>
        </authorList>
    </citation>
    <scope>NUCLEOTIDE SEQUENCE [LARGE SCALE GENOMIC DNA]</scope>
    <source>
        <strain evidence="1 2">DSM 44262</strain>
    </source>
</reference>
<sequence>MQRAWRGLDPEGLRPTFAAKVAPVLVSAISTGQINAVALATPYVADVLADEPALSKPPAVIPPAFAGATTTGLPLVSLEDLLFVRLLADIGAGMSTTDALLIGLRRALTYMATEITDAGRTATHVQLIADTRMAGYEHVVRLPACDRCIVLAGRLYRCSQGSPRHPRCDCTMTPVTREQWRESNLDNHPRALFDSMTEYDQNSRFGAGKAAAIRAGADLSQVVNARRAAMPVAGRWTTTQGTRF</sequence>
<gene>
    <name evidence="1" type="ORF">CFP75_31370</name>
</gene>
<keyword evidence="2" id="KW-1185">Reference proteome</keyword>
<name>A0A229RFT3_AMYAL</name>
<evidence type="ECO:0008006" key="3">
    <source>
        <dbReference type="Google" id="ProtNLM"/>
    </source>
</evidence>
<dbReference type="Proteomes" id="UP000215563">
    <property type="component" value="Unassembled WGS sequence"/>
</dbReference>
<organism evidence="1 2">
    <name type="scientific">Amycolatopsis alba DSM 44262</name>
    <dbReference type="NCBI Taxonomy" id="1125972"/>
    <lineage>
        <taxon>Bacteria</taxon>
        <taxon>Bacillati</taxon>
        <taxon>Actinomycetota</taxon>
        <taxon>Actinomycetes</taxon>
        <taxon>Pseudonocardiales</taxon>
        <taxon>Pseudonocardiaceae</taxon>
        <taxon>Amycolatopsis</taxon>
    </lineage>
</organism>
<dbReference type="AlphaFoldDB" id="A0A229RFT3"/>